<evidence type="ECO:0000313" key="2">
    <source>
        <dbReference type="Proteomes" id="UP000623215"/>
    </source>
</evidence>
<organism evidence="1 2">
    <name type="scientific">Methanothermococcus okinawensis</name>
    <dbReference type="NCBI Taxonomy" id="155863"/>
    <lineage>
        <taxon>Archaea</taxon>
        <taxon>Methanobacteriati</taxon>
        <taxon>Methanobacteriota</taxon>
        <taxon>Methanomada group</taxon>
        <taxon>Methanococci</taxon>
        <taxon>Methanococcales</taxon>
        <taxon>Methanococcaceae</taxon>
        <taxon>Methanothermococcus</taxon>
    </lineage>
</organism>
<dbReference type="Proteomes" id="UP000623215">
    <property type="component" value="Unassembled WGS sequence"/>
</dbReference>
<sequence length="278" mass="32052">MDPTIIFWLFFILILLYSHSTYRWRQIQRYNCIKKLEKERKTRVIVMIHRQEQLAFLGIPIYRFITIEDSEEILRAIRMTPDDMPIDLILHTPGGLVLASEQIAMALKEHKAKTTVIVPHYAMSGGTLIALAADEIIMDKNAVLGPVDPQIGNYPAASILKVVETKYIDQVDDETLILADISRKAIKQVKEFVYNLLKDKMPEERAREVAEILSTGKWTHDYPLTVDKLRELGIEVNTNVPKLVYQLLDLYKQPTTQRPSVQYIPVPYRKVDHVKGKV</sequence>
<dbReference type="GO" id="GO:0016020">
    <property type="term" value="C:membrane"/>
    <property type="evidence" value="ECO:0007669"/>
    <property type="project" value="InterPro"/>
</dbReference>
<evidence type="ECO:0008006" key="3">
    <source>
        <dbReference type="Google" id="ProtNLM"/>
    </source>
</evidence>
<dbReference type="NCBIfam" id="NF047768">
    <property type="entry name" value="Clp_like_SDH"/>
    <property type="match status" value="1"/>
</dbReference>
<dbReference type="Gene3D" id="3.90.226.10">
    <property type="entry name" value="2-enoyl-CoA Hydratase, Chain A, domain 1"/>
    <property type="match status" value="1"/>
</dbReference>
<protein>
    <recommendedName>
        <fullName evidence="3">ClpP class periplasmic serine protease</fullName>
    </recommendedName>
</protein>
<accession>A0A833A063</accession>
<dbReference type="AlphaFoldDB" id="A0A833A063"/>
<dbReference type="InterPro" id="IPR029045">
    <property type="entry name" value="ClpP/crotonase-like_dom_sf"/>
</dbReference>
<dbReference type="InterPro" id="IPR002825">
    <property type="entry name" value="Pept_S49_ser-pept_pro"/>
</dbReference>
<reference evidence="1" key="1">
    <citation type="journal article" date="2020" name="ISME J.">
        <title>Gammaproteobacteria mediating utilization of methyl-, sulfur- and petroleum organic compounds in deep ocean hydrothermal plumes.</title>
        <authorList>
            <person name="Zhou Z."/>
            <person name="Liu Y."/>
            <person name="Pan J."/>
            <person name="Cron B.R."/>
            <person name="Toner B.M."/>
            <person name="Anantharaman K."/>
            <person name="Breier J.A."/>
            <person name="Dick G.J."/>
            <person name="Li M."/>
        </authorList>
    </citation>
    <scope>NUCLEOTIDE SEQUENCE</scope>
    <source>
        <strain evidence="1">SZUA-1534</strain>
    </source>
</reference>
<dbReference type="EMBL" id="DQVW01000117">
    <property type="protein sequence ID" value="HIQ33040.1"/>
    <property type="molecule type" value="Genomic_DNA"/>
</dbReference>
<evidence type="ECO:0000313" key="1">
    <source>
        <dbReference type="EMBL" id="HIQ33040.1"/>
    </source>
</evidence>
<name>A0A833A063_9EURY</name>
<dbReference type="PANTHER" id="PTHR35984">
    <property type="entry name" value="PERIPLASMIC SERINE PROTEASE"/>
    <property type="match status" value="1"/>
</dbReference>
<dbReference type="PANTHER" id="PTHR35984:SF1">
    <property type="entry name" value="PERIPLASMIC SERINE PROTEASE"/>
    <property type="match status" value="1"/>
</dbReference>
<gene>
    <name evidence="1" type="ORF">EYH55_06140</name>
</gene>
<proteinExistence type="predicted"/>
<dbReference type="Pfam" id="PF01972">
    <property type="entry name" value="SDH_protease"/>
    <property type="match status" value="1"/>
</dbReference>
<dbReference type="SUPFAM" id="SSF52096">
    <property type="entry name" value="ClpP/crotonase"/>
    <property type="match status" value="1"/>
</dbReference>
<comment type="caution">
    <text evidence="1">The sequence shown here is derived from an EMBL/GenBank/DDBJ whole genome shotgun (WGS) entry which is preliminary data.</text>
</comment>